<evidence type="ECO:0000313" key="1">
    <source>
        <dbReference type="EMBL" id="KAG5647765.1"/>
    </source>
</evidence>
<comment type="caution">
    <text evidence="1">The sequence shown here is derived from an EMBL/GenBank/DDBJ whole genome shotgun (WGS) entry which is preliminary data.</text>
</comment>
<evidence type="ECO:0000313" key="2">
    <source>
        <dbReference type="Proteomes" id="UP000775547"/>
    </source>
</evidence>
<dbReference type="EMBL" id="JABCKV010000007">
    <property type="protein sequence ID" value="KAG5647765.1"/>
    <property type="molecule type" value="Genomic_DNA"/>
</dbReference>
<reference evidence="1" key="2">
    <citation type="submission" date="2021-10" db="EMBL/GenBank/DDBJ databases">
        <title>Phylogenomics reveals ancestral predisposition of the termite-cultivated fungus Termitomyces towards a domesticated lifestyle.</title>
        <authorList>
            <person name="Auxier B."/>
            <person name="Grum-Grzhimaylo A."/>
            <person name="Cardenas M.E."/>
            <person name="Lodge J.D."/>
            <person name="Laessoe T."/>
            <person name="Pedersen O."/>
            <person name="Smith M.E."/>
            <person name="Kuyper T.W."/>
            <person name="Franco-Molano E.A."/>
            <person name="Baroni T.J."/>
            <person name="Aanen D.K."/>
        </authorList>
    </citation>
    <scope>NUCLEOTIDE SEQUENCE</scope>
    <source>
        <strain evidence="1">AP01</strain>
        <tissue evidence="1">Mycelium</tissue>
    </source>
</reference>
<proteinExistence type="predicted"/>
<protein>
    <submittedName>
        <fullName evidence="1">Uncharacterized protein</fullName>
    </submittedName>
</protein>
<organism evidence="1 2">
    <name type="scientific">Asterophora parasitica</name>
    <dbReference type="NCBI Taxonomy" id="117018"/>
    <lineage>
        <taxon>Eukaryota</taxon>
        <taxon>Fungi</taxon>
        <taxon>Dikarya</taxon>
        <taxon>Basidiomycota</taxon>
        <taxon>Agaricomycotina</taxon>
        <taxon>Agaricomycetes</taxon>
        <taxon>Agaricomycetidae</taxon>
        <taxon>Agaricales</taxon>
        <taxon>Tricholomatineae</taxon>
        <taxon>Lyophyllaceae</taxon>
        <taxon>Asterophora</taxon>
    </lineage>
</organism>
<accession>A0A9P7GED6</accession>
<keyword evidence="2" id="KW-1185">Reference proteome</keyword>
<dbReference type="AlphaFoldDB" id="A0A9P7GED6"/>
<gene>
    <name evidence="1" type="ORF">DXG03_008488</name>
</gene>
<name>A0A9P7GED6_9AGAR</name>
<sequence length="63" mass="6782">MSKTEGLWEPVVETVEAEIVDENDKEVALFMGTGNIDALGSRVSASNPATAGPQYTVNFLPKR</sequence>
<dbReference type="Proteomes" id="UP000775547">
    <property type="component" value="Unassembled WGS sequence"/>
</dbReference>
<reference evidence="1" key="1">
    <citation type="submission" date="2020-07" db="EMBL/GenBank/DDBJ databases">
        <authorList>
            <person name="Nieuwenhuis M."/>
            <person name="Van De Peppel L.J.J."/>
        </authorList>
    </citation>
    <scope>NUCLEOTIDE SEQUENCE</scope>
    <source>
        <strain evidence="1">AP01</strain>
        <tissue evidence="1">Mycelium</tissue>
    </source>
</reference>